<dbReference type="EMBL" id="JACGWK010001416">
    <property type="protein sequence ID" value="KAL0289073.1"/>
    <property type="molecule type" value="Genomic_DNA"/>
</dbReference>
<evidence type="ECO:0000256" key="12">
    <source>
        <dbReference type="ARBA" id="ARBA00023136"/>
    </source>
</evidence>
<dbReference type="InterPro" id="IPR001841">
    <property type="entry name" value="Znf_RING"/>
</dbReference>
<evidence type="ECO:0000256" key="6">
    <source>
        <dbReference type="ARBA" id="ARBA00022692"/>
    </source>
</evidence>
<dbReference type="Pfam" id="PF13639">
    <property type="entry name" value="zf-RING_2"/>
    <property type="match status" value="1"/>
</dbReference>
<protein>
    <recommendedName>
        <fullName evidence="4">RING-type E3 ubiquitin transferase</fullName>
        <ecNumber evidence="4">2.3.2.27</ecNumber>
    </recommendedName>
</protein>
<evidence type="ECO:0000256" key="11">
    <source>
        <dbReference type="ARBA" id="ARBA00022989"/>
    </source>
</evidence>
<comment type="pathway">
    <text evidence="3">Protein modification; protein ubiquitination.</text>
</comment>
<feature type="region of interest" description="Disordered" evidence="15">
    <location>
        <begin position="258"/>
        <end position="278"/>
    </location>
</feature>
<evidence type="ECO:0000256" key="5">
    <source>
        <dbReference type="ARBA" id="ARBA00022679"/>
    </source>
</evidence>
<evidence type="ECO:0000313" key="18">
    <source>
        <dbReference type="EMBL" id="KAL0289073.1"/>
    </source>
</evidence>
<evidence type="ECO:0000256" key="1">
    <source>
        <dbReference type="ARBA" id="ARBA00000900"/>
    </source>
</evidence>
<dbReference type="SMART" id="SM00184">
    <property type="entry name" value="RING"/>
    <property type="match status" value="1"/>
</dbReference>
<dbReference type="AlphaFoldDB" id="A0AAW2J660"/>
<comment type="subcellular location">
    <subcellularLocation>
        <location evidence="2">Membrane</location>
        <topology evidence="2">Single-pass membrane protein</topology>
    </subcellularLocation>
</comment>
<comment type="similarity">
    <text evidence="13">Belongs to the RING-type zinc finger family. ATL subfamily.</text>
</comment>
<dbReference type="GO" id="GO:0008270">
    <property type="term" value="F:zinc ion binding"/>
    <property type="evidence" value="ECO:0007669"/>
    <property type="project" value="UniProtKB-KW"/>
</dbReference>
<feature type="transmembrane region" description="Helical" evidence="16">
    <location>
        <begin position="65"/>
        <end position="84"/>
    </location>
</feature>
<organism evidence="18">
    <name type="scientific">Sesamum angustifolium</name>
    <dbReference type="NCBI Taxonomy" id="2727405"/>
    <lineage>
        <taxon>Eukaryota</taxon>
        <taxon>Viridiplantae</taxon>
        <taxon>Streptophyta</taxon>
        <taxon>Embryophyta</taxon>
        <taxon>Tracheophyta</taxon>
        <taxon>Spermatophyta</taxon>
        <taxon>Magnoliopsida</taxon>
        <taxon>eudicotyledons</taxon>
        <taxon>Gunneridae</taxon>
        <taxon>Pentapetalae</taxon>
        <taxon>asterids</taxon>
        <taxon>lamiids</taxon>
        <taxon>Lamiales</taxon>
        <taxon>Pedaliaceae</taxon>
        <taxon>Sesamum</taxon>
    </lineage>
</organism>
<feature type="transmembrane region" description="Helical" evidence="16">
    <location>
        <begin position="104"/>
        <end position="125"/>
    </location>
</feature>
<keyword evidence="12 16" id="KW-0472">Membrane</keyword>
<feature type="region of interest" description="Disordered" evidence="15">
    <location>
        <begin position="301"/>
        <end position="324"/>
    </location>
</feature>
<dbReference type="InterPro" id="IPR044600">
    <property type="entry name" value="ATL1/ATL16-like"/>
</dbReference>
<accession>A0AAW2J660</accession>
<evidence type="ECO:0000256" key="2">
    <source>
        <dbReference type="ARBA" id="ARBA00004167"/>
    </source>
</evidence>
<dbReference type="PANTHER" id="PTHR46913:SF1">
    <property type="entry name" value="RING-H2 FINGER PROTEIN ATL16"/>
    <property type="match status" value="1"/>
</dbReference>
<feature type="domain" description="RING-type" evidence="17">
    <location>
        <begin position="208"/>
        <end position="250"/>
    </location>
</feature>
<name>A0AAW2J660_9LAMI</name>
<dbReference type="Gene3D" id="3.30.40.10">
    <property type="entry name" value="Zinc/RING finger domain, C3HC4 (zinc finger)"/>
    <property type="match status" value="1"/>
</dbReference>
<keyword evidence="7" id="KW-0479">Metal-binding</keyword>
<keyword evidence="6 16" id="KW-0812">Transmembrane</keyword>
<dbReference type="GO" id="GO:0061630">
    <property type="term" value="F:ubiquitin protein ligase activity"/>
    <property type="evidence" value="ECO:0007669"/>
    <property type="project" value="UniProtKB-EC"/>
</dbReference>
<keyword evidence="10" id="KW-0862">Zinc</keyword>
<dbReference type="PANTHER" id="PTHR46913">
    <property type="entry name" value="RING-H2 FINGER PROTEIN ATL16"/>
    <property type="match status" value="1"/>
</dbReference>
<dbReference type="GO" id="GO:0016567">
    <property type="term" value="P:protein ubiquitination"/>
    <property type="evidence" value="ECO:0007669"/>
    <property type="project" value="InterPro"/>
</dbReference>
<proteinExistence type="inferred from homology"/>
<evidence type="ECO:0000256" key="9">
    <source>
        <dbReference type="ARBA" id="ARBA00022786"/>
    </source>
</evidence>
<dbReference type="SUPFAM" id="SSF57850">
    <property type="entry name" value="RING/U-box"/>
    <property type="match status" value="1"/>
</dbReference>
<comment type="caution">
    <text evidence="18">The sequence shown here is derived from an EMBL/GenBank/DDBJ whole genome shotgun (WGS) entry which is preliminary data.</text>
</comment>
<evidence type="ECO:0000256" key="13">
    <source>
        <dbReference type="ARBA" id="ARBA00024209"/>
    </source>
</evidence>
<sequence length="324" mass="36481">MHNNLFLLPSPSRRSPCQFLPLRYQIPLPDHYILVSFSMALRSRKRSPKTRDCPIYRNFYSCPKLIIYLSFVLYPPIASVHNPSVHQEMNAIIDTILSHDDTNIMLAAILSLILVLVFITLLHCYAKWFLSHDRLADDGRSSTSVLVVSTALGARRLHNLLGLLTLDNSTNDIDLSPSVMGLESCVISSIPQFVFRGDQEKDAQALECVICLGFFENGQKGRKLALCRHAFHVECIDMWLHSHTTCPLCRAPAVHLSAGRTDSSSGNGETDLNDDNYEDYLGTRRTSNYEEPGRLEIVIEVPNTENESDDGCERKIQRSSNTVE</sequence>
<reference evidence="18" key="2">
    <citation type="journal article" date="2024" name="Plant">
        <title>Genomic evolution and insights into agronomic trait innovations of Sesamum species.</title>
        <authorList>
            <person name="Miao H."/>
            <person name="Wang L."/>
            <person name="Qu L."/>
            <person name="Liu H."/>
            <person name="Sun Y."/>
            <person name="Le M."/>
            <person name="Wang Q."/>
            <person name="Wei S."/>
            <person name="Zheng Y."/>
            <person name="Lin W."/>
            <person name="Duan Y."/>
            <person name="Cao H."/>
            <person name="Xiong S."/>
            <person name="Wang X."/>
            <person name="Wei L."/>
            <person name="Li C."/>
            <person name="Ma Q."/>
            <person name="Ju M."/>
            <person name="Zhao R."/>
            <person name="Li G."/>
            <person name="Mu C."/>
            <person name="Tian Q."/>
            <person name="Mei H."/>
            <person name="Zhang T."/>
            <person name="Gao T."/>
            <person name="Zhang H."/>
        </authorList>
    </citation>
    <scope>NUCLEOTIDE SEQUENCE</scope>
    <source>
        <strain evidence="18">G01</strain>
    </source>
</reference>
<evidence type="ECO:0000256" key="10">
    <source>
        <dbReference type="ARBA" id="ARBA00022833"/>
    </source>
</evidence>
<gene>
    <name evidence="18" type="ORF">Sangu_2630200</name>
</gene>
<dbReference type="EC" id="2.3.2.27" evidence="4"/>
<keyword evidence="11 16" id="KW-1133">Transmembrane helix</keyword>
<keyword evidence="9" id="KW-0833">Ubl conjugation pathway</keyword>
<evidence type="ECO:0000256" key="15">
    <source>
        <dbReference type="SAM" id="MobiDB-lite"/>
    </source>
</evidence>
<evidence type="ECO:0000256" key="3">
    <source>
        <dbReference type="ARBA" id="ARBA00004906"/>
    </source>
</evidence>
<keyword evidence="8 14" id="KW-0863">Zinc-finger</keyword>
<evidence type="ECO:0000256" key="7">
    <source>
        <dbReference type="ARBA" id="ARBA00022723"/>
    </source>
</evidence>
<evidence type="ECO:0000256" key="16">
    <source>
        <dbReference type="SAM" id="Phobius"/>
    </source>
</evidence>
<dbReference type="GO" id="GO:0016020">
    <property type="term" value="C:membrane"/>
    <property type="evidence" value="ECO:0007669"/>
    <property type="project" value="UniProtKB-SubCell"/>
</dbReference>
<evidence type="ECO:0000256" key="14">
    <source>
        <dbReference type="PROSITE-ProRule" id="PRU00175"/>
    </source>
</evidence>
<keyword evidence="5" id="KW-0808">Transferase</keyword>
<evidence type="ECO:0000259" key="17">
    <source>
        <dbReference type="PROSITE" id="PS50089"/>
    </source>
</evidence>
<evidence type="ECO:0000256" key="8">
    <source>
        <dbReference type="ARBA" id="ARBA00022771"/>
    </source>
</evidence>
<feature type="compositionally biased region" description="Polar residues" evidence="15">
    <location>
        <begin position="260"/>
        <end position="270"/>
    </location>
</feature>
<evidence type="ECO:0000256" key="4">
    <source>
        <dbReference type="ARBA" id="ARBA00012483"/>
    </source>
</evidence>
<dbReference type="InterPro" id="IPR013083">
    <property type="entry name" value="Znf_RING/FYVE/PHD"/>
</dbReference>
<dbReference type="PROSITE" id="PS50089">
    <property type="entry name" value="ZF_RING_2"/>
    <property type="match status" value="1"/>
</dbReference>
<dbReference type="CDD" id="cd16461">
    <property type="entry name" value="RING-H2_EL5-like"/>
    <property type="match status" value="1"/>
</dbReference>
<reference evidence="18" key="1">
    <citation type="submission" date="2020-06" db="EMBL/GenBank/DDBJ databases">
        <authorList>
            <person name="Li T."/>
            <person name="Hu X."/>
            <person name="Zhang T."/>
            <person name="Song X."/>
            <person name="Zhang H."/>
            <person name="Dai N."/>
            <person name="Sheng W."/>
            <person name="Hou X."/>
            <person name="Wei L."/>
        </authorList>
    </citation>
    <scope>NUCLEOTIDE SEQUENCE</scope>
    <source>
        <strain evidence="18">G01</strain>
        <tissue evidence="18">Leaf</tissue>
    </source>
</reference>
<comment type="catalytic activity">
    <reaction evidence="1">
        <text>S-ubiquitinyl-[E2 ubiquitin-conjugating enzyme]-L-cysteine + [acceptor protein]-L-lysine = [E2 ubiquitin-conjugating enzyme]-L-cysteine + N(6)-ubiquitinyl-[acceptor protein]-L-lysine.</text>
        <dbReference type="EC" id="2.3.2.27"/>
    </reaction>
</comment>